<feature type="transmembrane region" description="Helical" evidence="1">
    <location>
        <begin position="168"/>
        <end position="186"/>
    </location>
</feature>
<comment type="caution">
    <text evidence="2">The sequence shown here is derived from an EMBL/GenBank/DDBJ whole genome shotgun (WGS) entry which is preliminary data.</text>
</comment>
<feature type="transmembrane region" description="Helical" evidence="1">
    <location>
        <begin position="231"/>
        <end position="257"/>
    </location>
</feature>
<dbReference type="Proteomes" id="UP000289152">
    <property type="component" value="Unassembled WGS sequence"/>
</dbReference>
<dbReference type="OrthoDB" id="2562239at2759"/>
<dbReference type="PANTHER" id="PTHR42109">
    <property type="entry name" value="UNPLACED GENOMIC SCAFFOLD UM_SCAF_CONTIG_1.265, WHOLE GENOME SHOTGUN SEQUENCE"/>
    <property type="match status" value="1"/>
</dbReference>
<accession>A0A4Q1BT40</accession>
<organism evidence="2 3">
    <name type="scientific">Tremella mesenterica</name>
    <name type="common">Jelly fungus</name>
    <dbReference type="NCBI Taxonomy" id="5217"/>
    <lineage>
        <taxon>Eukaryota</taxon>
        <taxon>Fungi</taxon>
        <taxon>Dikarya</taxon>
        <taxon>Basidiomycota</taxon>
        <taxon>Agaricomycotina</taxon>
        <taxon>Tremellomycetes</taxon>
        <taxon>Tremellales</taxon>
        <taxon>Tremellaceae</taxon>
        <taxon>Tremella</taxon>
    </lineage>
</organism>
<keyword evidence="1" id="KW-1133">Transmembrane helix</keyword>
<feature type="transmembrane region" description="Helical" evidence="1">
    <location>
        <begin position="198"/>
        <end position="216"/>
    </location>
</feature>
<dbReference type="EMBL" id="SDIL01000010">
    <property type="protein sequence ID" value="RXK41225.1"/>
    <property type="molecule type" value="Genomic_DNA"/>
</dbReference>
<name>A0A4Q1BT40_TREME</name>
<dbReference type="PANTHER" id="PTHR42109:SF2">
    <property type="entry name" value="INTEGRAL MEMBRANE PROTEIN"/>
    <property type="match status" value="1"/>
</dbReference>
<proteinExistence type="predicted"/>
<dbReference type="VEuPathDB" id="FungiDB:TREMEDRAFT_31245"/>
<dbReference type="InParanoid" id="A0A4Q1BT40"/>
<dbReference type="AlphaFoldDB" id="A0A4Q1BT40"/>
<feature type="transmembrane region" description="Helical" evidence="1">
    <location>
        <begin position="24"/>
        <end position="43"/>
    </location>
</feature>
<feature type="transmembrane region" description="Helical" evidence="1">
    <location>
        <begin position="129"/>
        <end position="148"/>
    </location>
</feature>
<keyword evidence="1" id="KW-0472">Membrane</keyword>
<evidence type="ECO:0000313" key="2">
    <source>
        <dbReference type="EMBL" id="RXK41225.1"/>
    </source>
</evidence>
<feature type="transmembrane region" description="Helical" evidence="1">
    <location>
        <begin position="55"/>
        <end position="74"/>
    </location>
</feature>
<keyword evidence="3" id="KW-1185">Reference proteome</keyword>
<sequence>MSSLGDEPLSEINFTGGFPENKDFAPSIVFLIAYVLITPLFLYRIFRRQDRTLILIRPGIFLGCRYAMLIIRAILAKGHYSLGLLIAELVLVSIGFLFLIEPLISLWERHVKDSLGDNRPSWVVRLGRLLKIVLIVTIAISAASGALVNQAFKSADGVQKVKTLRETGYILSLVVVGLAIFAIVYTHLHFSLRTQQTGFLLIPACCLLIVAVYRVVQTYQTDPDAASRSTAAFYILQVLFEFIAFIALISISLPTWYPDYKTSSKEKNGYPLQTSQV</sequence>
<reference evidence="2 3" key="1">
    <citation type="submission" date="2016-06" db="EMBL/GenBank/DDBJ databases">
        <title>Evolution of pathogenesis and genome organization in the Tremellales.</title>
        <authorList>
            <person name="Cuomo C."/>
            <person name="Litvintseva A."/>
            <person name="Heitman J."/>
            <person name="Chen Y."/>
            <person name="Sun S."/>
            <person name="Springer D."/>
            <person name="Dromer F."/>
            <person name="Young S."/>
            <person name="Zeng Q."/>
            <person name="Chapman S."/>
            <person name="Gujja S."/>
            <person name="Saif S."/>
            <person name="Birren B."/>
        </authorList>
    </citation>
    <scope>NUCLEOTIDE SEQUENCE [LARGE SCALE GENOMIC DNA]</scope>
    <source>
        <strain evidence="2 3">ATCC 28783</strain>
    </source>
</reference>
<feature type="transmembrane region" description="Helical" evidence="1">
    <location>
        <begin position="80"/>
        <end position="100"/>
    </location>
</feature>
<keyword evidence="1" id="KW-0812">Transmembrane</keyword>
<evidence type="ECO:0000313" key="3">
    <source>
        <dbReference type="Proteomes" id="UP000289152"/>
    </source>
</evidence>
<protein>
    <submittedName>
        <fullName evidence="2">Uncharacterized protein</fullName>
    </submittedName>
</protein>
<evidence type="ECO:0000256" key="1">
    <source>
        <dbReference type="SAM" id="Phobius"/>
    </source>
</evidence>
<gene>
    <name evidence="2" type="ORF">M231_01375</name>
</gene>